<gene>
    <name evidence="1" type="ORF">UFOPK3957_01453</name>
</gene>
<dbReference type="AlphaFoldDB" id="A0A6J7P0D5"/>
<sequence>MPPRTPKPAWSNLESRLQEIEQGDLISFGAVGIVTRKGAAFAASAGLEGDGAGVVALTVETAAGWYAVLSQDCDIVRGVDAEPTLTVAPVMFIPHNDWQRLHLGQTSFRQFALTPEAVSPIDEEHAVRIPDGHAPVVDIRYVSTVDKTALEGGFERRAPLVGDNKREFQVWVGQRFGRESFADAVHETVLPSARRVLDAALKARQAGDTSPMSVTVATVSEYWVRATDRYVEVLGRLEPTRGRAAGMLVTAAGVSTWNERALDEGCRKLSQASARLMRQAGYTVKFTVKDFAELSAAEAETYTLWRVQDDPPPP</sequence>
<reference evidence="1" key="1">
    <citation type="submission" date="2020-05" db="EMBL/GenBank/DDBJ databases">
        <authorList>
            <person name="Chiriac C."/>
            <person name="Salcher M."/>
            <person name="Ghai R."/>
            <person name="Kavagutti S V."/>
        </authorList>
    </citation>
    <scope>NUCLEOTIDE SEQUENCE</scope>
</reference>
<accession>A0A6J7P0D5</accession>
<dbReference type="EMBL" id="CAFBOM010000268">
    <property type="protein sequence ID" value="CAB4998886.1"/>
    <property type="molecule type" value="Genomic_DNA"/>
</dbReference>
<protein>
    <submittedName>
        <fullName evidence="1">Unannotated protein</fullName>
    </submittedName>
</protein>
<name>A0A6J7P0D5_9ZZZZ</name>
<evidence type="ECO:0000313" key="1">
    <source>
        <dbReference type="EMBL" id="CAB4998886.1"/>
    </source>
</evidence>
<organism evidence="1">
    <name type="scientific">freshwater metagenome</name>
    <dbReference type="NCBI Taxonomy" id="449393"/>
    <lineage>
        <taxon>unclassified sequences</taxon>
        <taxon>metagenomes</taxon>
        <taxon>ecological metagenomes</taxon>
    </lineage>
</organism>
<proteinExistence type="predicted"/>